<name>A0A6A7AGT7_9PLEO</name>
<gene>
    <name evidence="1" type="ORF">CC86DRAFT_89588</name>
</gene>
<accession>A0A6A7AGT7</accession>
<reference evidence="1" key="1">
    <citation type="journal article" date="2020" name="Stud. Mycol.">
        <title>101 Dothideomycetes genomes: a test case for predicting lifestyles and emergence of pathogens.</title>
        <authorList>
            <person name="Haridas S."/>
            <person name="Albert R."/>
            <person name="Binder M."/>
            <person name="Bloem J."/>
            <person name="Labutti K."/>
            <person name="Salamov A."/>
            <person name="Andreopoulos B."/>
            <person name="Baker S."/>
            <person name="Barry K."/>
            <person name="Bills G."/>
            <person name="Bluhm B."/>
            <person name="Cannon C."/>
            <person name="Castanera R."/>
            <person name="Culley D."/>
            <person name="Daum C."/>
            <person name="Ezra D."/>
            <person name="Gonzalez J."/>
            <person name="Henrissat B."/>
            <person name="Kuo A."/>
            <person name="Liang C."/>
            <person name="Lipzen A."/>
            <person name="Lutzoni F."/>
            <person name="Magnuson J."/>
            <person name="Mondo S."/>
            <person name="Nolan M."/>
            <person name="Ohm R."/>
            <person name="Pangilinan J."/>
            <person name="Park H.-J."/>
            <person name="Ramirez L."/>
            <person name="Alfaro M."/>
            <person name="Sun H."/>
            <person name="Tritt A."/>
            <person name="Yoshinaga Y."/>
            <person name="Zwiers L.-H."/>
            <person name="Turgeon B."/>
            <person name="Goodwin S."/>
            <person name="Spatafora J."/>
            <person name="Crous P."/>
            <person name="Grigoriev I."/>
        </authorList>
    </citation>
    <scope>NUCLEOTIDE SEQUENCE</scope>
    <source>
        <strain evidence="1">CBS 113818</strain>
    </source>
</reference>
<dbReference type="EMBL" id="MU006217">
    <property type="protein sequence ID" value="KAF2832446.1"/>
    <property type="molecule type" value="Genomic_DNA"/>
</dbReference>
<evidence type="ECO:0000313" key="2">
    <source>
        <dbReference type="Proteomes" id="UP000799424"/>
    </source>
</evidence>
<sequence length="179" mass="20096">MFQRFESLCCCGDLTQEEADDDDFACEKERIFESWILMIHKHPTAPTCFCPCIRVDGHWHTNSGEAEMIADSAMARALIGTGDRFSETKLFTAEQRVDNVGTIENRLPVTTTLAARDKGRKTLIDSAEAQCGELLSLNRRLRGWRALFLASPSQLRTTRDPTPVNLVFDSHTGQVTLCE</sequence>
<organism evidence="1 2">
    <name type="scientific">Ophiobolus disseminans</name>
    <dbReference type="NCBI Taxonomy" id="1469910"/>
    <lineage>
        <taxon>Eukaryota</taxon>
        <taxon>Fungi</taxon>
        <taxon>Dikarya</taxon>
        <taxon>Ascomycota</taxon>
        <taxon>Pezizomycotina</taxon>
        <taxon>Dothideomycetes</taxon>
        <taxon>Pleosporomycetidae</taxon>
        <taxon>Pleosporales</taxon>
        <taxon>Pleosporineae</taxon>
        <taxon>Phaeosphaeriaceae</taxon>
        <taxon>Ophiobolus</taxon>
    </lineage>
</organism>
<dbReference type="Proteomes" id="UP000799424">
    <property type="component" value="Unassembled WGS sequence"/>
</dbReference>
<protein>
    <submittedName>
        <fullName evidence="1">Uncharacterized protein</fullName>
    </submittedName>
</protein>
<proteinExistence type="predicted"/>
<dbReference type="AlphaFoldDB" id="A0A6A7AGT7"/>
<keyword evidence="2" id="KW-1185">Reference proteome</keyword>
<evidence type="ECO:0000313" key="1">
    <source>
        <dbReference type="EMBL" id="KAF2832446.1"/>
    </source>
</evidence>